<evidence type="ECO:0000313" key="11">
    <source>
        <dbReference type="Proteomes" id="UP000605970"/>
    </source>
</evidence>
<dbReference type="InterPro" id="IPR034804">
    <property type="entry name" value="SQR/QFR_C/D"/>
</dbReference>
<dbReference type="GO" id="GO:0016020">
    <property type="term" value="C:membrane"/>
    <property type="evidence" value="ECO:0007669"/>
    <property type="project" value="UniProtKB-SubCell"/>
</dbReference>
<evidence type="ECO:0000256" key="2">
    <source>
        <dbReference type="ARBA" id="ARBA00022617"/>
    </source>
</evidence>
<feature type="binding site" description="axial binding residue" evidence="8">
    <location>
        <position position="75"/>
    </location>
    <ligand>
        <name>heme</name>
        <dbReference type="ChEBI" id="CHEBI:30413"/>
        <note>ligand shared with second transmembrane subunit</note>
    </ligand>
    <ligandPart>
        <name>Fe</name>
        <dbReference type="ChEBI" id="CHEBI:18248"/>
    </ligandPart>
</feature>
<dbReference type="EMBL" id="JABEBT010000008">
    <property type="protein sequence ID" value="KAF7638943.1"/>
    <property type="molecule type" value="Genomic_DNA"/>
</dbReference>
<dbReference type="PANTHER" id="PTHR10978:SF5">
    <property type="entry name" value="SUCCINATE DEHYDROGENASE CYTOCHROME B560 SUBUNIT, MITOCHONDRIAL"/>
    <property type="match status" value="1"/>
</dbReference>
<dbReference type="InterPro" id="IPR000701">
    <property type="entry name" value="SuccDH_FuR_B_TM-su"/>
</dbReference>
<keyword evidence="7 9" id="KW-0472">Membrane</keyword>
<dbReference type="SUPFAM" id="SSF81343">
    <property type="entry name" value="Fumarate reductase respiratory complex transmembrane subunits"/>
    <property type="match status" value="1"/>
</dbReference>
<dbReference type="PROSITE" id="PS01001">
    <property type="entry name" value="SDH_CYT_2"/>
    <property type="match status" value="1"/>
</dbReference>
<evidence type="ECO:0000256" key="6">
    <source>
        <dbReference type="ARBA" id="ARBA00023004"/>
    </source>
</evidence>
<dbReference type="InterPro" id="IPR014314">
    <property type="entry name" value="Succ_DH_cytb556"/>
</dbReference>
<dbReference type="InterPro" id="IPR018495">
    <property type="entry name" value="Succ_DH_cyt_bsu_CS"/>
</dbReference>
<evidence type="ECO:0000256" key="9">
    <source>
        <dbReference type="SAM" id="Phobius"/>
    </source>
</evidence>
<accession>A0A8T0A1G4</accession>
<evidence type="ECO:0000256" key="5">
    <source>
        <dbReference type="ARBA" id="ARBA00022989"/>
    </source>
</evidence>
<dbReference type="Gene3D" id="1.20.1300.10">
    <property type="entry name" value="Fumarate reductase/succinate dehydrogenase, transmembrane subunit"/>
    <property type="match status" value="1"/>
</dbReference>
<dbReference type="OrthoDB" id="588261at2759"/>
<dbReference type="PIRSF" id="PIRSF000178">
    <property type="entry name" value="SDH_cyt_b560"/>
    <property type="match status" value="1"/>
</dbReference>
<evidence type="ECO:0000256" key="4">
    <source>
        <dbReference type="ARBA" id="ARBA00022723"/>
    </source>
</evidence>
<reference evidence="10" key="1">
    <citation type="journal article" date="2020" name="Ecol. Evol.">
        <title>Genome structure and content of the rice root-knot nematode (Meloidogyne graminicola).</title>
        <authorList>
            <person name="Phan N.T."/>
            <person name="Danchin E.G.J."/>
            <person name="Klopp C."/>
            <person name="Perfus-Barbeoch L."/>
            <person name="Kozlowski D.K."/>
            <person name="Koutsovoulos G.D."/>
            <person name="Lopez-Roques C."/>
            <person name="Bouchez O."/>
            <person name="Zahm M."/>
            <person name="Besnard G."/>
            <person name="Bellafiore S."/>
        </authorList>
    </citation>
    <scope>NUCLEOTIDE SEQUENCE</scope>
    <source>
        <strain evidence="10">VN-18</strain>
    </source>
</reference>
<comment type="caution">
    <text evidence="10">The sequence shown here is derived from an EMBL/GenBank/DDBJ whole genome shotgun (WGS) entry which is preliminary data.</text>
</comment>
<dbReference type="CDD" id="cd03499">
    <property type="entry name" value="SQR_TypeC_SdhC"/>
    <property type="match status" value="1"/>
</dbReference>
<name>A0A8T0A1G4_9BILA</name>
<evidence type="ECO:0000256" key="8">
    <source>
        <dbReference type="PIRSR" id="PIRSR000178-1"/>
    </source>
</evidence>
<dbReference type="NCBIfam" id="TIGR02970">
    <property type="entry name" value="succ_dehyd_cytB"/>
    <property type="match status" value="1"/>
</dbReference>
<comment type="cofactor">
    <cofactor evidence="8">
        <name>heme</name>
        <dbReference type="ChEBI" id="CHEBI:30413"/>
    </cofactor>
    <text evidence="8">The heme is bound between the two transmembrane subunits.</text>
</comment>
<dbReference type="GO" id="GO:0009055">
    <property type="term" value="F:electron transfer activity"/>
    <property type="evidence" value="ECO:0007669"/>
    <property type="project" value="InterPro"/>
</dbReference>
<feature type="transmembrane region" description="Helical" evidence="9">
    <location>
        <begin position="56"/>
        <end position="77"/>
    </location>
</feature>
<dbReference type="AlphaFoldDB" id="A0A8T0A1G4"/>
<evidence type="ECO:0000313" key="10">
    <source>
        <dbReference type="EMBL" id="KAF7638943.1"/>
    </source>
</evidence>
<keyword evidence="4 8" id="KW-0479">Metal-binding</keyword>
<dbReference type="PROSITE" id="PS01000">
    <property type="entry name" value="SDH_CYT_1"/>
    <property type="match status" value="1"/>
</dbReference>
<organism evidence="10 11">
    <name type="scientific">Meloidogyne graminicola</name>
    <dbReference type="NCBI Taxonomy" id="189291"/>
    <lineage>
        <taxon>Eukaryota</taxon>
        <taxon>Metazoa</taxon>
        <taxon>Ecdysozoa</taxon>
        <taxon>Nematoda</taxon>
        <taxon>Chromadorea</taxon>
        <taxon>Rhabditida</taxon>
        <taxon>Tylenchina</taxon>
        <taxon>Tylenchomorpha</taxon>
        <taxon>Tylenchoidea</taxon>
        <taxon>Meloidogynidae</taxon>
        <taxon>Meloidogyninae</taxon>
        <taxon>Meloidogyne</taxon>
    </lineage>
</organism>
<dbReference type="GO" id="GO:0046872">
    <property type="term" value="F:metal ion binding"/>
    <property type="evidence" value="ECO:0007669"/>
    <property type="project" value="UniProtKB-KW"/>
</dbReference>
<keyword evidence="5 9" id="KW-1133">Transmembrane helix</keyword>
<dbReference type="PANTHER" id="PTHR10978">
    <property type="entry name" value="SUCCINATE DEHYDROGENASE CYTOCHROME B560 SUBUNIT"/>
    <property type="match status" value="1"/>
</dbReference>
<sequence>MLGRPVSPHLSIYKPQLTWLISGGHRITALFVGVLAFSYGPFSYSSFIERIRSWNLPWPITATFKFIIAWIVVFHSINGIRFMGFDLAKGMELRQIYMSGYLVLALSTLISILIVADSKRISANEIKEI</sequence>
<keyword evidence="11" id="KW-1185">Reference proteome</keyword>
<dbReference type="GO" id="GO:0006099">
    <property type="term" value="P:tricarboxylic acid cycle"/>
    <property type="evidence" value="ECO:0007669"/>
    <property type="project" value="InterPro"/>
</dbReference>
<dbReference type="Proteomes" id="UP000605970">
    <property type="component" value="Unassembled WGS sequence"/>
</dbReference>
<dbReference type="GO" id="GO:0006121">
    <property type="term" value="P:mitochondrial electron transport, succinate to ubiquinone"/>
    <property type="evidence" value="ECO:0007669"/>
    <property type="project" value="TreeGrafter"/>
</dbReference>
<evidence type="ECO:0000256" key="1">
    <source>
        <dbReference type="ARBA" id="ARBA00004141"/>
    </source>
</evidence>
<evidence type="ECO:0000256" key="3">
    <source>
        <dbReference type="ARBA" id="ARBA00022692"/>
    </source>
</evidence>
<gene>
    <name evidence="10" type="ORF">Mgra_00001466</name>
</gene>
<protein>
    <recommendedName>
        <fullName evidence="12">Succinate dehydrogenase cytochrome b560 subunit, mitochondrial</fullName>
    </recommendedName>
</protein>
<keyword evidence="2 8" id="KW-0349">Heme</keyword>
<evidence type="ECO:0008006" key="12">
    <source>
        <dbReference type="Google" id="ProtNLM"/>
    </source>
</evidence>
<keyword evidence="6 8" id="KW-0408">Iron</keyword>
<comment type="subcellular location">
    <subcellularLocation>
        <location evidence="1">Membrane</location>
        <topology evidence="1">Multi-pass membrane protein</topology>
    </subcellularLocation>
</comment>
<proteinExistence type="predicted"/>
<evidence type="ECO:0000256" key="7">
    <source>
        <dbReference type="ARBA" id="ARBA00023136"/>
    </source>
</evidence>
<dbReference type="Pfam" id="PF01127">
    <property type="entry name" value="Sdh_cyt"/>
    <property type="match status" value="1"/>
</dbReference>
<feature type="transmembrane region" description="Helical" evidence="9">
    <location>
        <begin position="27"/>
        <end position="44"/>
    </location>
</feature>
<dbReference type="GO" id="GO:0005739">
    <property type="term" value="C:mitochondrion"/>
    <property type="evidence" value="ECO:0007669"/>
    <property type="project" value="GOC"/>
</dbReference>
<keyword evidence="3 9" id="KW-0812">Transmembrane</keyword>
<feature type="transmembrane region" description="Helical" evidence="9">
    <location>
        <begin position="97"/>
        <end position="116"/>
    </location>
</feature>